<evidence type="ECO:0000313" key="2">
    <source>
        <dbReference type="EMBL" id="KAL2650778.1"/>
    </source>
</evidence>
<dbReference type="Proteomes" id="UP001605036">
    <property type="component" value="Unassembled WGS sequence"/>
</dbReference>
<organism evidence="2 3">
    <name type="scientific">Riccia fluitans</name>
    <dbReference type="NCBI Taxonomy" id="41844"/>
    <lineage>
        <taxon>Eukaryota</taxon>
        <taxon>Viridiplantae</taxon>
        <taxon>Streptophyta</taxon>
        <taxon>Embryophyta</taxon>
        <taxon>Marchantiophyta</taxon>
        <taxon>Marchantiopsida</taxon>
        <taxon>Marchantiidae</taxon>
        <taxon>Marchantiales</taxon>
        <taxon>Ricciaceae</taxon>
        <taxon>Riccia</taxon>
    </lineage>
</organism>
<dbReference type="AlphaFoldDB" id="A0ABD1ZHC0"/>
<dbReference type="InterPro" id="IPR007021">
    <property type="entry name" value="DUF659"/>
</dbReference>
<feature type="domain" description="DUF659" evidence="1">
    <location>
        <begin position="12"/>
        <end position="108"/>
    </location>
</feature>
<sequence length="213" mass="23469">MWGHNFYVRAIVSCDGWTNQNGHPQMNIMFINRYGEMLHAHADGNNITKDAKWVSRHILKSRKEVRSKNVLQFTADNASVNILTEKFMRAEYPHIIFGGCVAHDGATLLKPGVTRFTTNIIMLDQTYHLLHCLKKMVVSEQWTTWITDLHRPSNTKIKIATGGGVFAGEGEEITIGGKGFACGGENFASGDEDFANGGKSFASGGETFAGVSE</sequence>
<dbReference type="EMBL" id="JBHFFA010000001">
    <property type="protein sequence ID" value="KAL2650778.1"/>
    <property type="molecule type" value="Genomic_DNA"/>
</dbReference>
<evidence type="ECO:0000259" key="1">
    <source>
        <dbReference type="Pfam" id="PF04937"/>
    </source>
</evidence>
<dbReference type="Pfam" id="PF04937">
    <property type="entry name" value="DUF659"/>
    <property type="match status" value="1"/>
</dbReference>
<reference evidence="2 3" key="1">
    <citation type="submission" date="2024-09" db="EMBL/GenBank/DDBJ databases">
        <title>Chromosome-scale assembly of Riccia fluitans.</title>
        <authorList>
            <person name="Paukszto L."/>
            <person name="Sawicki J."/>
            <person name="Karawczyk K."/>
            <person name="Piernik-Szablinska J."/>
            <person name="Szczecinska M."/>
            <person name="Mazdziarz M."/>
        </authorList>
    </citation>
    <scope>NUCLEOTIDE SEQUENCE [LARGE SCALE GENOMIC DNA]</scope>
    <source>
        <strain evidence="2">Rf_01</strain>
        <tissue evidence="2">Aerial parts of the thallus</tissue>
    </source>
</reference>
<keyword evidence="3" id="KW-1185">Reference proteome</keyword>
<name>A0ABD1ZHC0_9MARC</name>
<protein>
    <recommendedName>
        <fullName evidence="1">DUF659 domain-containing protein</fullName>
    </recommendedName>
</protein>
<comment type="caution">
    <text evidence="2">The sequence shown here is derived from an EMBL/GenBank/DDBJ whole genome shotgun (WGS) entry which is preliminary data.</text>
</comment>
<evidence type="ECO:0000313" key="3">
    <source>
        <dbReference type="Proteomes" id="UP001605036"/>
    </source>
</evidence>
<accession>A0ABD1ZHC0</accession>
<proteinExistence type="predicted"/>
<gene>
    <name evidence="2" type="ORF">R1flu_018906</name>
</gene>